<dbReference type="PATRIC" id="fig|1705561.3.peg.1378"/>
<organism evidence="1 2">
    <name type="scientific">Paenibacillus xylanivorans</name>
    <dbReference type="NCBI Taxonomy" id="1705561"/>
    <lineage>
        <taxon>Bacteria</taxon>
        <taxon>Bacillati</taxon>
        <taxon>Bacillota</taxon>
        <taxon>Bacilli</taxon>
        <taxon>Bacillales</taxon>
        <taxon>Paenibacillaceae</taxon>
        <taxon>Paenibacillus</taxon>
    </lineage>
</organism>
<reference evidence="1 2" key="1">
    <citation type="submission" date="2015-08" db="EMBL/GenBank/DDBJ databases">
        <title>Draft genome sequence of cellulolytic and xylanolytic Paenibacillus sp. A59, isolated from a decaying forest soil from Patagonia, Argentina.</title>
        <authorList>
            <person name="Ghio S."/>
            <person name="Caceres A.M."/>
            <person name="Talia P."/>
            <person name="Grasso D."/>
            <person name="Campos E."/>
        </authorList>
    </citation>
    <scope>NUCLEOTIDE SEQUENCE [LARGE SCALE GENOMIC DNA]</scope>
    <source>
        <strain evidence="1 2">A59</strain>
    </source>
</reference>
<name>A0A0M9BQ21_9BACL</name>
<accession>A0A0M9BQ21</accession>
<dbReference type="Proteomes" id="UP000037688">
    <property type="component" value="Unassembled WGS sequence"/>
</dbReference>
<keyword evidence="2" id="KW-1185">Reference proteome</keyword>
<dbReference type="AlphaFoldDB" id="A0A0M9BQ21"/>
<dbReference type="RefSeq" id="WP_053780245.1">
    <property type="nucleotide sequence ID" value="NZ_LITU01000050.1"/>
</dbReference>
<dbReference type="EMBL" id="LITU01000050">
    <property type="protein sequence ID" value="KOY16768.1"/>
    <property type="molecule type" value="Genomic_DNA"/>
</dbReference>
<evidence type="ECO:0000313" key="2">
    <source>
        <dbReference type="Proteomes" id="UP000037688"/>
    </source>
</evidence>
<dbReference type="OrthoDB" id="2641393at2"/>
<gene>
    <name evidence="1" type="ORF">AMS66_07745</name>
</gene>
<sequence length="92" mass="10978">MSPEDHIQHMLQAIIEKTQSIINDSHKQSFGSLKYFLEHIIEYRDKQQYLSNEWHIRTPRWLGEYGNTPEEEELLSDIYRLQAYIAEKLKGG</sequence>
<protein>
    <submittedName>
        <fullName evidence="1">Uncharacterized protein</fullName>
    </submittedName>
</protein>
<proteinExistence type="predicted"/>
<comment type="caution">
    <text evidence="1">The sequence shown here is derived from an EMBL/GenBank/DDBJ whole genome shotgun (WGS) entry which is preliminary data.</text>
</comment>
<evidence type="ECO:0000313" key="1">
    <source>
        <dbReference type="EMBL" id="KOY16768.1"/>
    </source>
</evidence>